<accession>A0ACC0ZUP0</accession>
<evidence type="ECO:0000313" key="2">
    <source>
        <dbReference type="Proteomes" id="UP001164250"/>
    </source>
</evidence>
<dbReference type="EMBL" id="CM047909">
    <property type="protein sequence ID" value="KAJ0078678.1"/>
    <property type="molecule type" value="Genomic_DNA"/>
</dbReference>
<dbReference type="Proteomes" id="UP001164250">
    <property type="component" value="Chromosome 13"/>
</dbReference>
<organism evidence="1 2">
    <name type="scientific">Pistacia atlantica</name>
    <dbReference type="NCBI Taxonomy" id="434234"/>
    <lineage>
        <taxon>Eukaryota</taxon>
        <taxon>Viridiplantae</taxon>
        <taxon>Streptophyta</taxon>
        <taxon>Embryophyta</taxon>
        <taxon>Tracheophyta</taxon>
        <taxon>Spermatophyta</taxon>
        <taxon>Magnoliopsida</taxon>
        <taxon>eudicotyledons</taxon>
        <taxon>Gunneridae</taxon>
        <taxon>Pentapetalae</taxon>
        <taxon>rosids</taxon>
        <taxon>malvids</taxon>
        <taxon>Sapindales</taxon>
        <taxon>Anacardiaceae</taxon>
        <taxon>Pistacia</taxon>
    </lineage>
</organism>
<proteinExistence type="predicted"/>
<comment type="caution">
    <text evidence="1">The sequence shown here is derived from an EMBL/GenBank/DDBJ whole genome shotgun (WGS) entry which is preliminary data.</text>
</comment>
<evidence type="ECO:0000313" key="1">
    <source>
        <dbReference type="EMBL" id="KAJ0078678.1"/>
    </source>
</evidence>
<name>A0ACC0ZUP0_9ROSI</name>
<reference evidence="2" key="1">
    <citation type="journal article" date="2023" name="G3 (Bethesda)">
        <title>Genome assembly and association tests identify interacting loci associated with vigor, precocity, and sex in interspecific pistachio rootstocks.</title>
        <authorList>
            <person name="Palmer W."/>
            <person name="Jacygrad E."/>
            <person name="Sagayaradj S."/>
            <person name="Cavanaugh K."/>
            <person name="Han R."/>
            <person name="Bertier L."/>
            <person name="Beede B."/>
            <person name="Kafkas S."/>
            <person name="Golino D."/>
            <person name="Preece J."/>
            <person name="Michelmore R."/>
        </authorList>
    </citation>
    <scope>NUCLEOTIDE SEQUENCE [LARGE SCALE GENOMIC DNA]</scope>
</reference>
<protein>
    <submittedName>
        <fullName evidence="1">Uncharacterized protein</fullName>
    </submittedName>
</protein>
<gene>
    <name evidence="1" type="ORF">Patl1_22658</name>
</gene>
<sequence>MGLEMSSTAASKDENQSKDFLIDITEENLSDPEVALECYICRVPKSVRRINEEVYTPQLVSIGPLHHGKEELAFMERQKIRYMESFLKRITFEKCDEILSFIKKKGTMNSYLLCRDH</sequence>
<keyword evidence="2" id="KW-1185">Reference proteome</keyword>